<evidence type="ECO:0000256" key="1">
    <source>
        <dbReference type="ARBA" id="ARBA00022617"/>
    </source>
</evidence>
<dbReference type="SUPFAM" id="SSF46626">
    <property type="entry name" value="Cytochrome c"/>
    <property type="match status" value="1"/>
</dbReference>
<keyword evidence="1" id="KW-0349">Heme</keyword>
<dbReference type="PROSITE" id="PS51257">
    <property type="entry name" value="PROKAR_LIPOPROTEIN"/>
    <property type="match status" value="1"/>
</dbReference>
<sequence>MKNIVQIALMGVVVALASSCQSKGKPNYQYMPNMYQEVSYEAYGNYDVFPNGMEAMVPAEGSVSRGWMPYEYEDNREGYEAAKANLKNPIPFTEDNVNKGKALFTTYCAVCHGDEGNGKGILAQREKILGIPAYNDEGRAITEGSVYHVTYYGINNMGSYATQTTEKELWQINHYVMILKDKLDGLPERPFEDASSSGSEAQMTANSSTG</sequence>
<feature type="non-terminal residue" evidence="6">
    <location>
        <position position="210"/>
    </location>
</feature>
<accession>A0A0F8ZM60</accession>
<dbReference type="AlphaFoldDB" id="A0A0F8ZM60"/>
<keyword evidence="2" id="KW-0479">Metal-binding</keyword>
<dbReference type="GO" id="GO:0009055">
    <property type="term" value="F:electron transfer activity"/>
    <property type="evidence" value="ECO:0007669"/>
    <property type="project" value="InterPro"/>
</dbReference>
<dbReference type="GO" id="GO:0046872">
    <property type="term" value="F:metal ion binding"/>
    <property type="evidence" value="ECO:0007669"/>
    <property type="project" value="UniProtKB-KW"/>
</dbReference>
<feature type="region of interest" description="Disordered" evidence="4">
    <location>
        <begin position="188"/>
        <end position="210"/>
    </location>
</feature>
<evidence type="ECO:0000313" key="6">
    <source>
        <dbReference type="EMBL" id="KKK94918.1"/>
    </source>
</evidence>
<dbReference type="EMBL" id="LAZR01047139">
    <property type="protein sequence ID" value="KKK94918.1"/>
    <property type="molecule type" value="Genomic_DNA"/>
</dbReference>
<feature type="compositionally biased region" description="Polar residues" evidence="4">
    <location>
        <begin position="194"/>
        <end position="210"/>
    </location>
</feature>
<comment type="caution">
    <text evidence="6">The sequence shown here is derived from an EMBL/GenBank/DDBJ whole genome shotgun (WGS) entry which is preliminary data.</text>
</comment>
<name>A0A0F8ZM60_9ZZZZ</name>
<dbReference type="PANTHER" id="PTHR40394:SF2">
    <property type="entry name" value="QUINOL:CYTOCHROME C OXIDOREDUCTASE MEMBRANE PROTEIN"/>
    <property type="match status" value="1"/>
</dbReference>
<proteinExistence type="predicted"/>
<evidence type="ECO:0000259" key="5">
    <source>
        <dbReference type="PROSITE" id="PS51007"/>
    </source>
</evidence>
<dbReference type="GO" id="GO:0020037">
    <property type="term" value="F:heme binding"/>
    <property type="evidence" value="ECO:0007669"/>
    <property type="project" value="InterPro"/>
</dbReference>
<feature type="domain" description="Cytochrome c" evidence="5">
    <location>
        <begin position="95"/>
        <end position="180"/>
    </location>
</feature>
<dbReference type="Pfam" id="PF13442">
    <property type="entry name" value="Cytochrome_CBB3"/>
    <property type="match status" value="1"/>
</dbReference>
<dbReference type="Gene3D" id="1.10.760.10">
    <property type="entry name" value="Cytochrome c-like domain"/>
    <property type="match status" value="1"/>
</dbReference>
<protein>
    <recommendedName>
        <fullName evidence="5">Cytochrome c domain-containing protein</fullName>
    </recommendedName>
</protein>
<dbReference type="PANTHER" id="PTHR40394">
    <property type="entry name" value="LIPOPROTEIN-RELATED"/>
    <property type="match status" value="1"/>
</dbReference>
<gene>
    <name evidence="6" type="ORF">LCGC14_2678010</name>
</gene>
<evidence type="ECO:0000256" key="2">
    <source>
        <dbReference type="ARBA" id="ARBA00022723"/>
    </source>
</evidence>
<organism evidence="6">
    <name type="scientific">marine sediment metagenome</name>
    <dbReference type="NCBI Taxonomy" id="412755"/>
    <lineage>
        <taxon>unclassified sequences</taxon>
        <taxon>metagenomes</taxon>
        <taxon>ecological metagenomes</taxon>
    </lineage>
</organism>
<reference evidence="6" key="1">
    <citation type="journal article" date="2015" name="Nature">
        <title>Complex archaea that bridge the gap between prokaryotes and eukaryotes.</title>
        <authorList>
            <person name="Spang A."/>
            <person name="Saw J.H."/>
            <person name="Jorgensen S.L."/>
            <person name="Zaremba-Niedzwiedzka K."/>
            <person name="Martijn J."/>
            <person name="Lind A.E."/>
            <person name="van Eijk R."/>
            <person name="Schleper C."/>
            <person name="Guy L."/>
            <person name="Ettema T.J."/>
        </authorList>
    </citation>
    <scope>NUCLEOTIDE SEQUENCE</scope>
</reference>
<evidence type="ECO:0000256" key="3">
    <source>
        <dbReference type="ARBA" id="ARBA00023004"/>
    </source>
</evidence>
<dbReference type="PROSITE" id="PS51007">
    <property type="entry name" value="CYTC"/>
    <property type="match status" value="1"/>
</dbReference>
<dbReference type="InterPro" id="IPR036909">
    <property type="entry name" value="Cyt_c-like_dom_sf"/>
</dbReference>
<evidence type="ECO:0000256" key="4">
    <source>
        <dbReference type="SAM" id="MobiDB-lite"/>
    </source>
</evidence>
<keyword evidence="3" id="KW-0408">Iron</keyword>
<dbReference type="InterPro" id="IPR009056">
    <property type="entry name" value="Cyt_c-like_dom"/>
</dbReference>